<organism evidence="2 3">
    <name type="scientific">Burkholderia multivorans</name>
    <dbReference type="NCBI Taxonomy" id="87883"/>
    <lineage>
        <taxon>Bacteria</taxon>
        <taxon>Pseudomonadati</taxon>
        <taxon>Pseudomonadota</taxon>
        <taxon>Betaproteobacteria</taxon>
        <taxon>Burkholderiales</taxon>
        <taxon>Burkholderiaceae</taxon>
        <taxon>Burkholderia</taxon>
        <taxon>Burkholderia cepacia complex</taxon>
    </lineage>
</organism>
<reference evidence="2" key="1">
    <citation type="submission" date="2021-06" db="EMBL/GenBank/DDBJ databases">
        <title>A collection of bacterial strains from the Burkholderia cepacia Research Laboratory and Repository.</title>
        <authorList>
            <person name="Lipuma J."/>
            <person name="Spilker T."/>
        </authorList>
    </citation>
    <scope>NUCLEOTIDE SEQUENCE</scope>
    <source>
        <strain evidence="2">AU37435</strain>
    </source>
</reference>
<dbReference type="Proteomes" id="UP001196915">
    <property type="component" value="Unassembled WGS sequence"/>
</dbReference>
<dbReference type="AlphaFoldDB" id="A0AAP2MSG3"/>
<evidence type="ECO:0000256" key="1">
    <source>
        <dbReference type="SAM" id="SignalP"/>
    </source>
</evidence>
<dbReference type="EMBL" id="JAHPMX010000045">
    <property type="protein sequence ID" value="MBU9360809.1"/>
    <property type="molecule type" value="Genomic_DNA"/>
</dbReference>
<proteinExistence type="predicted"/>
<dbReference type="RefSeq" id="WP_217085094.1">
    <property type="nucleotide sequence ID" value="NZ_JAHPMX010000045.1"/>
</dbReference>
<feature type="signal peptide" evidence="1">
    <location>
        <begin position="1"/>
        <end position="24"/>
    </location>
</feature>
<keyword evidence="1" id="KW-0732">Signal</keyword>
<accession>A0AAP2MSG3</accession>
<feature type="chain" id="PRO_5042831462" evidence="1">
    <location>
        <begin position="25"/>
        <end position="303"/>
    </location>
</feature>
<protein>
    <submittedName>
        <fullName evidence="2">Transporter</fullName>
    </submittedName>
</protein>
<sequence length="303" mass="33060">MKFKFKSAALLLSLTFAGIGSANATENGVITYPIGVNTVLDGILPPPGDTRFYNYTQYYVANKFAGSHGESLIPGFRSSAFVDAPRVVHTWGSTIGPFTLSTGAIVPFFYLNLNTPGGHGHRTALGDIIVQPLMLGYVNQSHTFFAYLTGDVGLPTGAYNVNRIANVGTNTYAFMPSLNATWFPTPDWELSGTALLEINSPNHATNYHSGAVASFDWLIGYSVTKQFQVGVQGFYLKQFTDDTINGQSVNGDGFRGQAVGIGPQIRWDWTPGSSVVLKYQHEFAVRNRPQGERIWLEVSVPFK</sequence>
<name>A0AAP2MSG3_9BURK</name>
<evidence type="ECO:0000313" key="3">
    <source>
        <dbReference type="Proteomes" id="UP001196915"/>
    </source>
</evidence>
<gene>
    <name evidence="2" type="ORF">KTE52_31285</name>
</gene>
<dbReference type="Pfam" id="PF13557">
    <property type="entry name" value="Phenol_MetA_deg"/>
    <property type="match status" value="1"/>
</dbReference>
<evidence type="ECO:0000313" key="2">
    <source>
        <dbReference type="EMBL" id="MBU9360809.1"/>
    </source>
</evidence>
<dbReference type="InterPro" id="IPR025737">
    <property type="entry name" value="FApF"/>
</dbReference>
<comment type="caution">
    <text evidence="2">The sequence shown here is derived from an EMBL/GenBank/DDBJ whole genome shotgun (WGS) entry which is preliminary data.</text>
</comment>